<comment type="caution">
    <text evidence="1">The sequence shown here is derived from an EMBL/GenBank/DDBJ whole genome shotgun (WGS) entry which is preliminary data.</text>
</comment>
<dbReference type="EMBL" id="JBFOLK010000010">
    <property type="protein sequence ID" value="KAL2481094.1"/>
    <property type="molecule type" value="Genomic_DNA"/>
</dbReference>
<keyword evidence="2" id="KW-1185">Reference proteome</keyword>
<proteinExistence type="predicted"/>
<reference evidence="2" key="1">
    <citation type="submission" date="2024-07" db="EMBL/GenBank/DDBJ databases">
        <title>Two chromosome-level genome assemblies of Korean endemic species Abeliophyllum distichum and Forsythia ovata (Oleaceae).</title>
        <authorList>
            <person name="Jang H."/>
        </authorList>
    </citation>
    <scope>NUCLEOTIDE SEQUENCE [LARGE SCALE GENOMIC DNA]</scope>
</reference>
<name>A0ABD1QZ09_9LAMI</name>
<organism evidence="1 2">
    <name type="scientific">Abeliophyllum distichum</name>
    <dbReference type="NCBI Taxonomy" id="126358"/>
    <lineage>
        <taxon>Eukaryota</taxon>
        <taxon>Viridiplantae</taxon>
        <taxon>Streptophyta</taxon>
        <taxon>Embryophyta</taxon>
        <taxon>Tracheophyta</taxon>
        <taxon>Spermatophyta</taxon>
        <taxon>Magnoliopsida</taxon>
        <taxon>eudicotyledons</taxon>
        <taxon>Gunneridae</taxon>
        <taxon>Pentapetalae</taxon>
        <taxon>asterids</taxon>
        <taxon>lamiids</taxon>
        <taxon>Lamiales</taxon>
        <taxon>Oleaceae</taxon>
        <taxon>Forsythieae</taxon>
        <taxon>Abeliophyllum</taxon>
    </lineage>
</organism>
<gene>
    <name evidence="1" type="ORF">Adt_34060</name>
</gene>
<sequence length="296" mass="34084">MVVITEEIHGVHVRVFKWNEKLPETTNKKGIFLLRVYDEISTVTWNGTRHGPNINIEFSMHPDLLIFDLFNLSCHCRILRLFNASILSPEFFSPVHIESLTKTMVMGILRYFRFKRQTLIGNGPKPVIVVEFYRHKTVDHTKEHVSNEDSMDDNEEYDQEIPLHVCENLVNIEGETETSSMEIESAHDCAVSNQEQDSSADVVNQVNQNEIADILRILKSHLGISEIEVLEKIKSNEPKGLYEVKHVVVCKDFEDCDPGIGWMLDLFAKILSRYEDCRNALRTQISRTLHISMATN</sequence>
<evidence type="ECO:0000313" key="1">
    <source>
        <dbReference type="EMBL" id="KAL2481094.1"/>
    </source>
</evidence>
<dbReference type="AlphaFoldDB" id="A0ABD1QZ09"/>
<protein>
    <submittedName>
        <fullName evidence="1">RING-type domain-containing protein</fullName>
    </submittedName>
</protein>
<evidence type="ECO:0000313" key="2">
    <source>
        <dbReference type="Proteomes" id="UP001604336"/>
    </source>
</evidence>
<accession>A0ABD1QZ09</accession>
<dbReference type="Proteomes" id="UP001604336">
    <property type="component" value="Unassembled WGS sequence"/>
</dbReference>